<organism evidence="1 2">
    <name type="scientific">Mucor plumbeus</name>
    <dbReference type="NCBI Taxonomy" id="97098"/>
    <lineage>
        <taxon>Eukaryota</taxon>
        <taxon>Fungi</taxon>
        <taxon>Fungi incertae sedis</taxon>
        <taxon>Mucoromycota</taxon>
        <taxon>Mucoromycotina</taxon>
        <taxon>Mucoromycetes</taxon>
        <taxon>Mucorales</taxon>
        <taxon>Mucorineae</taxon>
        <taxon>Mucoraceae</taxon>
        <taxon>Mucor</taxon>
    </lineage>
</organism>
<dbReference type="OrthoDB" id="2289155at2759"/>
<comment type="caution">
    <text evidence="1">The sequence shown here is derived from an EMBL/GenBank/DDBJ whole genome shotgun (WGS) entry which is preliminary data.</text>
</comment>
<dbReference type="EMBL" id="JAEPRC010001463">
    <property type="protein sequence ID" value="KAG2189564.1"/>
    <property type="molecule type" value="Genomic_DNA"/>
</dbReference>
<proteinExistence type="predicted"/>
<protein>
    <recommendedName>
        <fullName evidence="3">Helitron helicase-like domain-containing protein</fullName>
    </recommendedName>
</protein>
<dbReference type="AlphaFoldDB" id="A0A8H7UST4"/>
<reference evidence="1" key="1">
    <citation type="submission" date="2020-12" db="EMBL/GenBank/DDBJ databases">
        <title>Metabolic potential, ecology and presence of endohyphal bacteria is reflected in genomic diversity of Mucoromycotina.</title>
        <authorList>
            <person name="Muszewska A."/>
            <person name="Okrasinska A."/>
            <person name="Steczkiewicz K."/>
            <person name="Drgas O."/>
            <person name="Orlowska M."/>
            <person name="Perlinska-Lenart U."/>
            <person name="Aleksandrzak-Piekarczyk T."/>
            <person name="Szatraj K."/>
            <person name="Zielenkiewicz U."/>
            <person name="Pilsyk S."/>
            <person name="Malc E."/>
            <person name="Mieczkowski P."/>
            <person name="Kruszewska J.S."/>
            <person name="Biernat P."/>
            <person name="Pawlowska J."/>
        </authorList>
    </citation>
    <scope>NUCLEOTIDE SEQUENCE</scope>
    <source>
        <strain evidence="1">CBS 226.32</strain>
    </source>
</reference>
<evidence type="ECO:0000313" key="2">
    <source>
        <dbReference type="Proteomes" id="UP000650833"/>
    </source>
</evidence>
<sequence>MVERICPHCGKSGHVRRSHRDCTAHIERSVVINQPTCSSCGQSGHRRSNHHSCPMNPARHTNAVGDVDMNDVDMNDVDMNDVDMIDVDMRDTDVIFEDGVEVENIMMQFEHDDQQLPNVNRCAACNSPTHRRRTSRLCPFYTRAESDTFEGIAQDPTRMPNIRDDRGRMDVICFYCDARMWIGERVVRSSTTNPLFQLCCCKEFSVLENLKPTPPLLTELLTSNDNASKEFRTNIRAYNSSLSFSSMGVKLDKELANQRSGSYTFRIQGSPYHQIGPALPTSGEPPKFSQIYIYDSERELQNRNSIFSELNRDTLRNLQQLMHEVNPFVDHYKTMVQLAEEQNTLDNSSSIGIERMSEVKMVFRAEGTPDKRRYNRPTTSSEIGAIIIGGDGSSGSRTTTSRHIVVHLRHNGSLSRINELNQFYDPLHYVLLYPEGSASWNINSKSISTPENEGSRVSAMDYYSFHLMVRPNNGNLLHLFGKLFHQYIVDIDV</sequence>
<dbReference type="Proteomes" id="UP000650833">
    <property type="component" value="Unassembled WGS sequence"/>
</dbReference>
<keyword evidence="2" id="KW-1185">Reference proteome</keyword>
<name>A0A8H7UST4_9FUNG</name>
<dbReference type="PANTHER" id="PTHR45786">
    <property type="entry name" value="DNA BINDING PROTEIN-LIKE"/>
    <property type="match status" value="1"/>
</dbReference>
<dbReference type="PANTHER" id="PTHR45786:SF74">
    <property type="entry name" value="ATP-DEPENDENT DNA HELICASE"/>
    <property type="match status" value="1"/>
</dbReference>
<evidence type="ECO:0008006" key="3">
    <source>
        <dbReference type="Google" id="ProtNLM"/>
    </source>
</evidence>
<gene>
    <name evidence="1" type="ORF">INT46_007897</name>
</gene>
<accession>A0A8H7UST4</accession>
<evidence type="ECO:0000313" key="1">
    <source>
        <dbReference type="EMBL" id="KAG2189564.1"/>
    </source>
</evidence>